<dbReference type="Proteomes" id="UP001651880">
    <property type="component" value="Unassembled WGS sequence"/>
</dbReference>
<evidence type="ECO:0000256" key="3">
    <source>
        <dbReference type="ARBA" id="ARBA00022692"/>
    </source>
</evidence>
<dbReference type="RefSeq" id="WP_255228027.1">
    <property type="nucleotide sequence ID" value="NZ_JAJEKE010000012.1"/>
</dbReference>
<organism evidence="8 9">
    <name type="scientific">Lutispora saccharofermentans</name>
    <dbReference type="NCBI Taxonomy" id="3024236"/>
    <lineage>
        <taxon>Bacteria</taxon>
        <taxon>Bacillati</taxon>
        <taxon>Bacillota</taxon>
        <taxon>Clostridia</taxon>
        <taxon>Lutisporales</taxon>
        <taxon>Lutisporaceae</taxon>
        <taxon>Lutispora</taxon>
    </lineage>
</organism>
<evidence type="ECO:0000256" key="1">
    <source>
        <dbReference type="ARBA" id="ARBA00004141"/>
    </source>
</evidence>
<feature type="transmembrane region" description="Helical" evidence="6">
    <location>
        <begin position="86"/>
        <end position="108"/>
    </location>
</feature>
<keyword evidence="3 6" id="KW-0812">Transmembrane</keyword>
<evidence type="ECO:0000313" key="9">
    <source>
        <dbReference type="Proteomes" id="UP001651880"/>
    </source>
</evidence>
<keyword evidence="9" id="KW-1185">Reference proteome</keyword>
<dbReference type="PANTHER" id="PTHR38459:SF1">
    <property type="entry name" value="PROPHAGE BACTOPRENOL-LINKED GLUCOSE TRANSLOCASE HOMOLOG"/>
    <property type="match status" value="1"/>
</dbReference>
<gene>
    <name evidence="8" type="ORF">LJD61_13215</name>
</gene>
<reference evidence="8 9" key="1">
    <citation type="submission" date="2021-10" db="EMBL/GenBank/DDBJ databases">
        <title>Lutispora strain m25 sp. nov., a thermophilic, non-spore-forming bacterium isolated from a lab-scale methanogenic bioreactor digesting anaerobic sludge.</title>
        <authorList>
            <person name="El Houari A."/>
            <person name="Mcdonald J."/>
        </authorList>
    </citation>
    <scope>NUCLEOTIDE SEQUENCE [LARGE SCALE GENOMIC DNA]</scope>
    <source>
        <strain evidence="9">m25</strain>
    </source>
</reference>
<evidence type="ECO:0000256" key="2">
    <source>
        <dbReference type="ARBA" id="ARBA00009399"/>
    </source>
</evidence>
<name>A0ABT1NGZ4_9FIRM</name>
<protein>
    <submittedName>
        <fullName evidence="8">GtrA family protein</fullName>
    </submittedName>
</protein>
<accession>A0ABT1NGZ4</accession>
<evidence type="ECO:0000313" key="8">
    <source>
        <dbReference type="EMBL" id="MCQ1530503.1"/>
    </source>
</evidence>
<evidence type="ECO:0000259" key="7">
    <source>
        <dbReference type="Pfam" id="PF04138"/>
    </source>
</evidence>
<keyword evidence="5 6" id="KW-0472">Membrane</keyword>
<feature type="transmembrane region" description="Helical" evidence="6">
    <location>
        <begin position="120"/>
        <end position="137"/>
    </location>
</feature>
<feature type="transmembrane region" description="Helical" evidence="6">
    <location>
        <begin position="30"/>
        <end position="48"/>
    </location>
</feature>
<keyword evidence="4 6" id="KW-1133">Transmembrane helix</keyword>
<evidence type="ECO:0000256" key="4">
    <source>
        <dbReference type="ARBA" id="ARBA00022989"/>
    </source>
</evidence>
<comment type="similarity">
    <text evidence="2">Belongs to the GtrA family.</text>
</comment>
<feature type="transmembrane region" description="Helical" evidence="6">
    <location>
        <begin position="54"/>
        <end position="74"/>
    </location>
</feature>
<comment type="caution">
    <text evidence="8">The sequence shown here is derived from an EMBL/GenBank/DDBJ whole genome shotgun (WGS) entry which is preliminary data.</text>
</comment>
<sequence>MNIVPKKEGKRNDSEKNQSIKKEMIRGLKFGLFSASAGIIEISVFSLLNELTNWRYWPCYLVALFLSVLWNFTLNRRYTFRSADNVSAAMLKTLGFYCVFTPASTILGNHLADTLLWNEYLVTLLIMLTNFVLEFLYDRFFVFRKSIDTNHLAKKKQY</sequence>
<dbReference type="PANTHER" id="PTHR38459">
    <property type="entry name" value="PROPHAGE BACTOPRENOL-LINKED GLUCOSE TRANSLOCASE HOMOLOG"/>
    <property type="match status" value="1"/>
</dbReference>
<evidence type="ECO:0000256" key="6">
    <source>
        <dbReference type="SAM" id="Phobius"/>
    </source>
</evidence>
<evidence type="ECO:0000256" key="5">
    <source>
        <dbReference type="ARBA" id="ARBA00023136"/>
    </source>
</evidence>
<comment type="subcellular location">
    <subcellularLocation>
        <location evidence="1">Membrane</location>
        <topology evidence="1">Multi-pass membrane protein</topology>
    </subcellularLocation>
</comment>
<dbReference type="EMBL" id="JAJEKE010000012">
    <property type="protein sequence ID" value="MCQ1530503.1"/>
    <property type="molecule type" value="Genomic_DNA"/>
</dbReference>
<dbReference type="InterPro" id="IPR007267">
    <property type="entry name" value="GtrA_DPMS_TM"/>
</dbReference>
<feature type="domain" description="GtrA/DPMS transmembrane" evidence="7">
    <location>
        <begin position="29"/>
        <end position="143"/>
    </location>
</feature>
<proteinExistence type="inferred from homology"/>
<dbReference type="Pfam" id="PF04138">
    <property type="entry name" value="GtrA_DPMS_TM"/>
    <property type="match status" value="1"/>
</dbReference>
<dbReference type="InterPro" id="IPR051401">
    <property type="entry name" value="GtrA_CellWall_Glycosyl"/>
</dbReference>